<gene>
    <name evidence="1" type="ORF">JI435_037330</name>
</gene>
<dbReference type="EMBL" id="CP069025">
    <property type="protein sequence ID" value="QRC93520.1"/>
    <property type="molecule type" value="Genomic_DNA"/>
</dbReference>
<dbReference type="AlphaFoldDB" id="A0A7U2EUV8"/>
<name>A0A7U2EUV8_PHANO</name>
<evidence type="ECO:0000313" key="1">
    <source>
        <dbReference type="EMBL" id="QRC93520.1"/>
    </source>
</evidence>
<dbReference type="Proteomes" id="UP000663193">
    <property type="component" value="Chromosome 3"/>
</dbReference>
<evidence type="ECO:0000313" key="2">
    <source>
        <dbReference type="Proteomes" id="UP000663193"/>
    </source>
</evidence>
<protein>
    <submittedName>
        <fullName evidence="1">Uncharacterized protein</fullName>
    </submittedName>
</protein>
<organism evidence="1 2">
    <name type="scientific">Phaeosphaeria nodorum (strain SN15 / ATCC MYA-4574 / FGSC 10173)</name>
    <name type="common">Glume blotch fungus</name>
    <name type="synonym">Parastagonospora nodorum</name>
    <dbReference type="NCBI Taxonomy" id="321614"/>
    <lineage>
        <taxon>Eukaryota</taxon>
        <taxon>Fungi</taxon>
        <taxon>Dikarya</taxon>
        <taxon>Ascomycota</taxon>
        <taxon>Pezizomycotina</taxon>
        <taxon>Dothideomycetes</taxon>
        <taxon>Pleosporomycetidae</taxon>
        <taxon>Pleosporales</taxon>
        <taxon>Pleosporineae</taxon>
        <taxon>Phaeosphaeriaceae</taxon>
        <taxon>Parastagonospora</taxon>
    </lineage>
</organism>
<sequence>MTSNSDDYSDVYEDDEYWNRWHLNEYEPRLVKPMEKTFTAPWDLPVSDSDLEKLKAGFRPRNFDDKYGWLIEDDNGNISIHVIRHFVHVEEYILHITPKPSNGNGASAKIHSITWNGDLVSIKDDVEKAKETVVVLARAILKCDFENAPKTA</sequence>
<dbReference type="OrthoDB" id="4521980at2759"/>
<reference evidence="2" key="1">
    <citation type="journal article" date="2021" name="BMC Genomics">
        <title>Chromosome-level genome assembly and manually-curated proteome of model necrotroph Parastagonospora nodorum Sn15 reveals a genome-wide trove of candidate effector homologs, and redundancy of virulence-related functions within an accessory chromosome.</title>
        <authorList>
            <person name="Bertazzoni S."/>
            <person name="Jones D.A.B."/>
            <person name="Phan H.T."/>
            <person name="Tan K.-C."/>
            <person name="Hane J.K."/>
        </authorList>
    </citation>
    <scope>NUCLEOTIDE SEQUENCE [LARGE SCALE GENOMIC DNA]</scope>
    <source>
        <strain evidence="2">SN15 / ATCC MYA-4574 / FGSC 10173)</strain>
    </source>
</reference>
<keyword evidence="2" id="KW-1185">Reference proteome</keyword>
<accession>A0A7U2EUV8</accession>
<dbReference type="VEuPathDB" id="FungiDB:JI435_037330"/>
<proteinExistence type="predicted"/>